<dbReference type="InParanoid" id="A7EG61"/>
<dbReference type="KEGG" id="ssl:SS1G_04302"/>
<dbReference type="EMBL" id="CH476625">
    <property type="protein sequence ID" value="EDO01827.1"/>
    <property type="molecule type" value="Genomic_DNA"/>
</dbReference>
<feature type="region of interest" description="Disordered" evidence="1">
    <location>
        <begin position="154"/>
        <end position="195"/>
    </location>
</feature>
<dbReference type="GeneID" id="5490567"/>
<proteinExistence type="predicted"/>
<dbReference type="AlphaFoldDB" id="A7EG61"/>
<organism evidence="2 3">
    <name type="scientific">Sclerotinia sclerotiorum (strain ATCC 18683 / 1980 / Ss-1)</name>
    <name type="common">White mold</name>
    <name type="synonym">Whetzelinia sclerotiorum</name>
    <dbReference type="NCBI Taxonomy" id="665079"/>
    <lineage>
        <taxon>Eukaryota</taxon>
        <taxon>Fungi</taxon>
        <taxon>Dikarya</taxon>
        <taxon>Ascomycota</taxon>
        <taxon>Pezizomycotina</taxon>
        <taxon>Leotiomycetes</taxon>
        <taxon>Helotiales</taxon>
        <taxon>Sclerotiniaceae</taxon>
        <taxon>Sclerotinia</taxon>
    </lineage>
</organism>
<keyword evidence="3" id="KW-1185">Reference proteome</keyword>
<name>A7EG61_SCLS1</name>
<dbReference type="OMA" id="KAKHASE"/>
<feature type="region of interest" description="Disordered" evidence="1">
    <location>
        <begin position="465"/>
        <end position="486"/>
    </location>
</feature>
<dbReference type="RefSeq" id="XP_001594495.1">
    <property type="nucleotide sequence ID" value="XM_001594445.1"/>
</dbReference>
<accession>A7EG61</accession>
<sequence>MAAILTVKENLWMLGHQVAFDVVHNQTVKTLHEIIYIDIADTSLNANKHTSKLNKHITSKTKLRKDISAQTVDSNELGFAEQSNLYTVKMPKTEKHVEWPNKYFESYNVQGDIRETSKQIAHKCNEELGTTESMRGPSPKNRLLMIDGVDAQTPREGTQTESTWAATSHTSQQGRHRSDRSKAKHASEATKKTWKSTHKYAGKMWAEYKRPGNKDEYLRKLENGLISLETSKTINGDSSQHRGSALNPANGYIQSMPKFVHVPQVIGEAVGEAGGEGTRGGAASNAYTMGHAMGNEAYYRRIYDSMAGSSEYLIHRRELLRSEDEVEHDAKQRLSRTNGSLKSFDSQMAYNFIKYPALIDDRFGGSKPRPALSEYESFDLQTMPQHGRPMSASMRPSSHEICTSTMHTGFQPSPLGQSSNMNGKLLRQGGWQYRQEERSAAAVFEEQDKRANHVCPPIQKDRHEYRDLSQTTSTAPSKRKEELLEEETVHVGSFKRQRQLEPRLESGQQFLSEQRFQPQSQYNGLDGEGCFDEELELELEVGFDPSVVAIEEDAWHKYDWHEGDAHKTTTLDTEHHNPGTPDQGKEASISNDNANPEGRVEARSVTSTENLTLPNINLLPDDKHEDVIVIPEDDEEDEAARVAQIMGNRASIVGEQATSKADVPGYLHKTSSLKGYTNAWYRQGIARKSEPEAKSPWQSGHPFNENLPTIPD</sequence>
<protein>
    <submittedName>
        <fullName evidence="2">Uncharacterized protein</fullName>
    </submittedName>
</protein>
<evidence type="ECO:0000256" key="1">
    <source>
        <dbReference type="SAM" id="MobiDB-lite"/>
    </source>
</evidence>
<evidence type="ECO:0000313" key="3">
    <source>
        <dbReference type="Proteomes" id="UP000001312"/>
    </source>
</evidence>
<feature type="region of interest" description="Disordered" evidence="1">
    <location>
        <begin position="687"/>
        <end position="712"/>
    </location>
</feature>
<reference evidence="3" key="1">
    <citation type="journal article" date="2011" name="PLoS Genet.">
        <title>Genomic analysis of the necrotrophic fungal pathogens Sclerotinia sclerotiorum and Botrytis cinerea.</title>
        <authorList>
            <person name="Amselem J."/>
            <person name="Cuomo C.A."/>
            <person name="van Kan J.A."/>
            <person name="Viaud M."/>
            <person name="Benito E.P."/>
            <person name="Couloux A."/>
            <person name="Coutinho P.M."/>
            <person name="de Vries R.P."/>
            <person name="Dyer P.S."/>
            <person name="Fillinger S."/>
            <person name="Fournier E."/>
            <person name="Gout L."/>
            <person name="Hahn M."/>
            <person name="Kohn L."/>
            <person name="Lapalu N."/>
            <person name="Plummer K.M."/>
            <person name="Pradier J.M."/>
            <person name="Quevillon E."/>
            <person name="Sharon A."/>
            <person name="Simon A."/>
            <person name="ten Have A."/>
            <person name="Tudzynski B."/>
            <person name="Tudzynski P."/>
            <person name="Wincker P."/>
            <person name="Andrew M."/>
            <person name="Anthouard V."/>
            <person name="Beever R.E."/>
            <person name="Beffa R."/>
            <person name="Benoit I."/>
            <person name="Bouzid O."/>
            <person name="Brault B."/>
            <person name="Chen Z."/>
            <person name="Choquer M."/>
            <person name="Collemare J."/>
            <person name="Cotton P."/>
            <person name="Danchin E.G."/>
            <person name="Da Silva C."/>
            <person name="Gautier A."/>
            <person name="Giraud C."/>
            <person name="Giraud T."/>
            <person name="Gonzalez C."/>
            <person name="Grossetete S."/>
            <person name="Guldener U."/>
            <person name="Henrissat B."/>
            <person name="Howlett B.J."/>
            <person name="Kodira C."/>
            <person name="Kretschmer M."/>
            <person name="Lappartient A."/>
            <person name="Leroch M."/>
            <person name="Levis C."/>
            <person name="Mauceli E."/>
            <person name="Neuveglise C."/>
            <person name="Oeser B."/>
            <person name="Pearson M."/>
            <person name="Poulain J."/>
            <person name="Poussereau N."/>
            <person name="Quesneville H."/>
            <person name="Rascle C."/>
            <person name="Schumacher J."/>
            <person name="Segurens B."/>
            <person name="Sexton A."/>
            <person name="Silva E."/>
            <person name="Sirven C."/>
            <person name="Soanes D.M."/>
            <person name="Talbot N.J."/>
            <person name="Templeton M."/>
            <person name="Yandava C."/>
            <person name="Yarden O."/>
            <person name="Zeng Q."/>
            <person name="Rollins J.A."/>
            <person name="Lebrun M.H."/>
            <person name="Dickman M."/>
        </authorList>
    </citation>
    <scope>NUCLEOTIDE SEQUENCE [LARGE SCALE GENOMIC DNA]</scope>
    <source>
        <strain evidence="3">ATCC 18683 / 1980 / Ss-1</strain>
    </source>
</reference>
<dbReference type="Proteomes" id="UP000001312">
    <property type="component" value="Unassembled WGS sequence"/>
</dbReference>
<gene>
    <name evidence="2" type="ORF">SS1G_04302</name>
</gene>
<dbReference type="HOGENOM" id="CLU_418064_0_0_1"/>
<feature type="region of interest" description="Disordered" evidence="1">
    <location>
        <begin position="569"/>
        <end position="608"/>
    </location>
</feature>
<feature type="compositionally biased region" description="Basic residues" evidence="1">
    <location>
        <begin position="174"/>
        <end position="184"/>
    </location>
</feature>
<feature type="compositionally biased region" description="Polar residues" evidence="1">
    <location>
        <begin position="155"/>
        <end position="173"/>
    </location>
</feature>
<evidence type="ECO:0000313" key="2">
    <source>
        <dbReference type="EMBL" id="EDO01827.1"/>
    </source>
</evidence>